<evidence type="ECO:0000259" key="1">
    <source>
        <dbReference type="Pfam" id="PF08341"/>
    </source>
</evidence>
<dbReference type="AlphaFoldDB" id="A0A6M1XSF0"/>
<proteinExistence type="predicted"/>
<name>A0A6M1XSF0_STAAU</name>
<dbReference type="Proteomes" id="UP000473113">
    <property type="component" value="Unassembled WGS sequence"/>
</dbReference>
<evidence type="ECO:0000313" key="2">
    <source>
        <dbReference type="EMBL" id="NGW66405.1"/>
    </source>
</evidence>
<dbReference type="Pfam" id="PF08341">
    <property type="entry name" value="TED"/>
    <property type="match status" value="1"/>
</dbReference>
<dbReference type="InterPro" id="IPR013552">
    <property type="entry name" value="Thioester_dom"/>
</dbReference>
<gene>
    <name evidence="2" type="ORF">G6Y24_02695</name>
</gene>
<evidence type="ECO:0000313" key="3">
    <source>
        <dbReference type="Proteomes" id="UP000473113"/>
    </source>
</evidence>
<protein>
    <submittedName>
        <fullName evidence="2">Cys-Gln thioester bond-forming surface protein</fullName>
    </submittedName>
</protein>
<feature type="non-terminal residue" evidence="2">
    <location>
        <position position="121"/>
    </location>
</feature>
<reference evidence="2 3" key="1">
    <citation type="submission" date="2020-02" db="EMBL/GenBank/DDBJ databases">
        <title>Detection of Heterogeneous Vancomycin Intermediate Resistance in Methicillin Resistant Staphylococcus aureus Isolates from Latin-America.</title>
        <authorList>
            <person name="Castro-Cardozo B."/>
            <person name="Berrio M."/>
            <person name="Vargas M.L."/>
            <person name="Carvajal L.P."/>
            <person name="Millan L.V."/>
            <person name="Rios R."/>
            <person name="Hernandez A."/>
            <person name="Rincon S.L."/>
            <person name="Cubides P."/>
            <person name="Forero E."/>
            <person name="Dinh A."/>
            <person name="Seas C."/>
            <person name="Munita J.M."/>
            <person name="Arias C.A."/>
            <person name="Reyes J."/>
            <person name="Diaz L."/>
        </authorList>
    </citation>
    <scope>NUCLEOTIDE SEQUENCE [LARGE SCALE GENOMIC DNA]</scope>
    <source>
        <strain evidence="2 3">UG255</strain>
    </source>
</reference>
<sequence length="121" mass="13229">KTDGYIRVNMPNHPNEWMISSQFKDSHGNIGYCLDSELPSPTGSGAGSLKYKGAGSDEFYRMFKGGFPSKTAKELGAGNDTEAWYATQLVSWVLAGNFKVSQIVWSHPNHTAAETARVKKA</sequence>
<feature type="non-terminal residue" evidence="2">
    <location>
        <position position="1"/>
    </location>
</feature>
<dbReference type="EMBL" id="JAALTR010000095">
    <property type="protein sequence ID" value="NGW66405.1"/>
    <property type="molecule type" value="Genomic_DNA"/>
</dbReference>
<comment type="caution">
    <text evidence="2">The sequence shown here is derived from an EMBL/GenBank/DDBJ whole genome shotgun (WGS) entry which is preliminary data.</text>
</comment>
<feature type="domain" description="Thioester" evidence="1">
    <location>
        <begin position="31"/>
        <end position="120"/>
    </location>
</feature>
<accession>A0A6M1XSF0</accession>
<organism evidence="2 3">
    <name type="scientific">Staphylococcus aureus</name>
    <dbReference type="NCBI Taxonomy" id="1280"/>
    <lineage>
        <taxon>Bacteria</taxon>
        <taxon>Bacillati</taxon>
        <taxon>Bacillota</taxon>
        <taxon>Bacilli</taxon>
        <taxon>Bacillales</taxon>
        <taxon>Staphylococcaceae</taxon>
        <taxon>Staphylococcus</taxon>
    </lineage>
</organism>